<dbReference type="Gene3D" id="3.90.190.10">
    <property type="entry name" value="Protein tyrosine phosphatase superfamily"/>
    <property type="match status" value="1"/>
</dbReference>
<dbReference type="AlphaFoldDB" id="A0A1R0F920"/>
<dbReference type="InterPro" id="IPR029021">
    <property type="entry name" value="Prot-tyrosine_phosphatase-like"/>
</dbReference>
<keyword evidence="3" id="KW-1185">Reference proteome</keyword>
<name>A0A1R0F920_9HYPH</name>
<dbReference type="Proteomes" id="UP000187344">
    <property type="component" value="Unassembled WGS sequence"/>
</dbReference>
<evidence type="ECO:0000313" key="3">
    <source>
        <dbReference type="Proteomes" id="UP000187344"/>
    </source>
</evidence>
<evidence type="ECO:0000313" key="2">
    <source>
        <dbReference type="EMBL" id="OLY43456.1"/>
    </source>
</evidence>
<comment type="caution">
    <text evidence="2">The sequence shown here is derived from an EMBL/GenBank/DDBJ whole genome shotgun (WGS) entry which is preliminary data.</text>
</comment>
<accession>A0A1R0F920</accession>
<dbReference type="Pfam" id="PF04273">
    <property type="entry name" value="BLH_phosphatase"/>
    <property type="match status" value="1"/>
</dbReference>
<dbReference type="OrthoDB" id="9805710at2"/>
<dbReference type="SUPFAM" id="SSF52799">
    <property type="entry name" value="(Phosphotyrosine protein) phosphatases II"/>
    <property type="match status" value="1"/>
</dbReference>
<evidence type="ECO:0000259" key="1">
    <source>
        <dbReference type="Pfam" id="PF04273"/>
    </source>
</evidence>
<organism evidence="2 3">
    <name type="scientific">Bartonella apis</name>
    <dbReference type="NCBI Taxonomy" id="1686310"/>
    <lineage>
        <taxon>Bacteria</taxon>
        <taxon>Pseudomonadati</taxon>
        <taxon>Pseudomonadota</taxon>
        <taxon>Alphaproteobacteria</taxon>
        <taxon>Hyphomicrobiales</taxon>
        <taxon>Bartonellaceae</taxon>
        <taxon>Bartonella</taxon>
    </lineage>
</organism>
<dbReference type="RefSeq" id="WP_075870307.1">
    <property type="nucleotide sequence ID" value="NZ_CALYQA010000001.1"/>
</dbReference>
<dbReference type="NCBIfam" id="TIGR01244">
    <property type="entry name" value="TIGR01244 family sulfur transferase"/>
    <property type="match status" value="1"/>
</dbReference>
<sequence>MNLTEIDDGVFVCGQITEDFVDELAKAGFKTIICNRPDNEQQNQPTYTSIEKVAKAHGLKCYYIPVTPPNIEEKSIASMREALKASEYPLLAYCKSGHRAETLYHLAKS</sequence>
<dbReference type="GO" id="GO:0016787">
    <property type="term" value="F:hydrolase activity"/>
    <property type="evidence" value="ECO:0007669"/>
    <property type="project" value="InterPro"/>
</dbReference>
<protein>
    <submittedName>
        <fullName evidence="2">TIGR01244 family protein</fullName>
    </submittedName>
</protein>
<gene>
    <name evidence="2" type="ORF">PEB0149_008830</name>
</gene>
<proteinExistence type="predicted"/>
<dbReference type="EMBL" id="LXYT01000002">
    <property type="protein sequence ID" value="OLY43456.1"/>
    <property type="molecule type" value="Genomic_DNA"/>
</dbReference>
<reference evidence="2 3" key="1">
    <citation type="submission" date="2016-12" db="EMBL/GenBank/DDBJ databases">
        <title>Comparative genomics of Bartonella apis.</title>
        <authorList>
            <person name="Engel P."/>
        </authorList>
    </citation>
    <scope>NUCLEOTIDE SEQUENCE [LARGE SCALE GENOMIC DNA]</scope>
    <source>
        <strain evidence="2 3">PEB0149</strain>
    </source>
</reference>
<feature type="domain" description="Beta-lactamase hydrolase-like protein phosphatase-like" evidence="1">
    <location>
        <begin position="8"/>
        <end position="107"/>
    </location>
</feature>
<dbReference type="InterPro" id="IPR005939">
    <property type="entry name" value="BLH_phosphatase-like"/>
</dbReference>